<evidence type="ECO:0000256" key="3">
    <source>
        <dbReference type="ARBA" id="ARBA00022777"/>
    </source>
</evidence>
<dbReference type="AlphaFoldDB" id="A6DQU6"/>
<name>A6DQU6_9BACT</name>
<evidence type="ECO:0000313" key="7">
    <source>
        <dbReference type="EMBL" id="EDM25996.1"/>
    </source>
</evidence>
<dbReference type="PANTHER" id="PTHR43289">
    <property type="entry name" value="MITOGEN-ACTIVATED PROTEIN KINASE KINASE KINASE 20-RELATED"/>
    <property type="match status" value="1"/>
</dbReference>
<keyword evidence="5" id="KW-0812">Transmembrane</keyword>
<dbReference type="GO" id="GO:0005524">
    <property type="term" value="F:ATP binding"/>
    <property type="evidence" value="ECO:0007669"/>
    <property type="project" value="UniProtKB-KW"/>
</dbReference>
<dbReference type="OrthoDB" id="9788659at2"/>
<dbReference type="SUPFAM" id="SSF56112">
    <property type="entry name" value="Protein kinase-like (PK-like)"/>
    <property type="match status" value="1"/>
</dbReference>
<accession>A6DQU6</accession>
<keyword evidence="3 7" id="KW-0418">Kinase</keyword>
<keyword evidence="8" id="KW-1185">Reference proteome</keyword>
<reference evidence="7 8" key="1">
    <citation type="journal article" date="2010" name="J. Bacteriol.">
        <title>Genome sequence of Lentisphaera araneosa HTCC2155T, the type species of the order Lentisphaerales in the phylum Lentisphaerae.</title>
        <authorList>
            <person name="Thrash J.C."/>
            <person name="Cho J.C."/>
            <person name="Vergin K.L."/>
            <person name="Morris R.M."/>
            <person name="Giovannoni S.J."/>
        </authorList>
    </citation>
    <scope>NUCLEOTIDE SEQUENCE [LARGE SCALE GENOMIC DNA]</scope>
    <source>
        <strain evidence="7 8">HTCC2155</strain>
    </source>
</reference>
<dbReference type="SMART" id="SM00220">
    <property type="entry name" value="S_TKc"/>
    <property type="match status" value="1"/>
</dbReference>
<keyword evidence="1" id="KW-0808">Transferase</keyword>
<dbReference type="InterPro" id="IPR011009">
    <property type="entry name" value="Kinase-like_dom_sf"/>
</dbReference>
<dbReference type="Gene3D" id="1.10.510.10">
    <property type="entry name" value="Transferase(Phosphotransferase) domain 1"/>
    <property type="match status" value="1"/>
</dbReference>
<dbReference type="PROSITE" id="PS50011">
    <property type="entry name" value="PROTEIN_KINASE_DOM"/>
    <property type="match status" value="1"/>
</dbReference>
<evidence type="ECO:0000313" key="8">
    <source>
        <dbReference type="Proteomes" id="UP000004947"/>
    </source>
</evidence>
<evidence type="ECO:0000259" key="6">
    <source>
        <dbReference type="PROSITE" id="PS50011"/>
    </source>
</evidence>
<dbReference type="PANTHER" id="PTHR43289:SF6">
    <property type="entry name" value="SERINE_THREONINE-PROTEIN KINASE NEKL-3"/>
    <property type="match status" value="1"/>
</dbReference>
<keyword evidence="4" id="KW-0067">ATP-binding</keyword>
<comment type="caution">
    <text evidence="7">The sequence shown here is derived from an EMBL/GenBank/DDBJ whole genome shotgun (WGS) entry which is preliminary data.</text>
</comment>
<evidence type="ECO:0000256" key="5">
    <source>
        <dbReference type="SAM" id="Phobius"/>
    </source>
</evidence>
<evidence type="ECO:0000256" key="4">
    <source>
        <dbReference type="ARBA" id="ARBA00022840"/>
    </source>
</evidence>
<proteinExistence type="predicted"/>
<evidence type="ECO:0000256" key="2">
    <source>
        <dbReference type="ARBA" id="ARBA00022741"/>
    </source>
</evidence>
<evidence type="ECO:0000256" key="1">
    <source>
        <dbReference type="ARBA" id="ARBA00022679"/>
    </source>
</evidence>
<keyword evidence="5" id="KW-0472">Membrane</keyword>
<dbReference type="RefSeq" id="WP_007280219.1">
    <property type="nucleotide sequence ID" value="NZ_ABCK01000021.1"/>
</dbReference>
<keyword evidence="5" id="KW-1133">Transmembrane helix</keyword>
<organism evidence="7 8">
    <name type="scientific">Lentisphaera araneosa HTCC2155</name>
    <dbReference type="NCBI Taxonomy" id="313628"/>
    <lineage>
        <taxon>Bacteria</taxon>
        <taxon>Pseudomonadati</taxon>
        <taxon>Lentisphaerota</taxon>
        <taxon>Lentisphaeria</taxon>
        <taxon>Lentisphaerales</taxon>
        <taxon>Lentisphaeraceae</taxon>
        <taxon>Lentisphaera</taxon>
    </lineage>
</organism>
<dbReference type="InterPro" id="IPR000719">
    <property type="entry name" value="Prot_kinase_dom"/>
</dbReference>
<dbReference type="GO" id="GO:0004674">
    <property type="term" value="F:protein serine/threonine kinase activity"/>
    <property type="evidence" value="ECO:0007669"/>
    <property type="project" value="TreeGrafter"/>
</dbReference>
<keyword evidence="2" id="KW-0547">Nucleotide-binding</keyword>
<sequence length="662" mass="74931">MPDDRALAKKLKNFFHEEPADFQDSPIYSELSDIEERYTELKQVATGGMKSIKRAFDLSTSRYIAFAELGKPNDKHLYEVFLREARLTALLEHPNIISIHDVGLNDLGQPYFTMDLKEGDSLGEIFKNLNTKDEEYLETYSLHELLMIFVKICEAISYAHSKNIIHLDLKPDNIQVGHFGEVLVCDWGLGKILNNTEIVGVEETLLEVDLLNHISSKNKVVGTPGYMSPEQINLNGESDKRSDIYSLGCILYSILTHHRPLEGSVEYILKSTLKGNVRDPQSLVDFSLPNSLIAVVKKAMALEPDHRYSSVLELKGDIQKYLAGYSTLAEDSNLYKEFKLFIKRNKATSFVSFSALLVIVFISFYFIDALKKEVNETRIASEKAQSAAAKASSLLDELTSTFLEEAELASKTFIYQYPSESLARTLDQSQKILTTIPGHPVAQEHFIYALFIMQRFDDVLRSPYTNNYPEISQLCEKYAPLISAKTNQLTPINLAQLIGELKGKVKNHYSVGEKMLAYVSEKSKYTASFGHVVKELIKILNPQWDGSGYEYSNNRNKLDLTSPQIKYLKGSDDESSGQSILRFMRIDKLNLKGSAVEDLAQLKSIKIQTLDIRDTPIKDLNKLYTLKKLSELVGYEGQLDDKQISKLPRSIRVRVVEVVPKE</sequence>
<feature type="transmembrane region" description="Helical" evidence="5">
    <location>
        <begin position="347"/>
        <end position="367"/>
    </location>
</feature>
<feature type="domain" description="Protein kinase" evidence="6">
    <location>
        <begin position="38"/>
        <end position="322"/>
    </location>
</feature>
<dbReference type="EMBL" id="ABCK01000021">
    <property type="protein sequence ID" value="EDM25996.1"/>
    <property type="molecule type" value="Genomic_DNA"/>
</dbReference>
<protein>
    <submittedName>
        <fullName evidence="7">Probable serine/threonine-protein kinase pknB</fullName>
    </submittedName>
</protein>
<dbReference type="Gene3D" id="3.30.200.20">
    <property type="entry name" value="Phosphorylase Kinase, domain 1"/>
    <property type="match status" value="1"/>
</dbReference>
<dbReference type="STRING" id="313628.LNTAR_19402"/>
<dbReference type="eggNOG" id="COG0515">
    <property type="taxonomic scope" value="Bacteria"/>
</dbReference>
<dbReference type="CDD" id="cd14014">
    <property type="entry name" value="STKc_PknB_like"/>
    <property type="match status" value="1"/>
</dbReference>
<dbReference type="Pfam" id="PF00069">
    <property type="entry name" value="Pkinase"/>
    <property type="match status" value="1"/>
</dbReference>
<dbReference type="Proteomes" id="UP000004947">
    <property type="component" value="Unassembled WGS sequence"/>
</dbReference>
<gene>
    <name evidence="7" type="ORF">LNTAR_19402</name>
</gene>